<dbReference type="EnsemblBacteria" id="ABC23657">
    <property type="protein sequence ID" value="ABC23657"/>
    <property type="gene ID" value="Rru_A2860"/>
</dbReference>
<sequence length="214" mass="24511">MGDRAAERLRAYAAQYGFACHVERKLSSGRPPAWNKIAVIRALLSQTYETVLWVDADALILRLDSDIRAVATAADKDLLLACHHQWVEPMPGMAVRFDIPNTGVMVLRRSAWTLDFLERVWEAERWLTHPWWENAAVIELMGYHRLLDSAAINQPDPAVMDHIGWLGWEWNSVPGLCEVTDPVIRHYTRRGDFAERLAEMTADFETVSAREETR</sequence>
<evidence type="ECO:0000313" key="3">
    <source>
        <dbReference type="EMBL" id="ABC23657.1"/>
    </source>
</evidence>
<dbReference type="GO" id="GO:0016020">
    <property type="term" value="C:membrane"/>
    <property type="evidence" value="ECO:0007669"/>
    <property type="project" value="InterPro"/>
</dbReference>
<dbReference type="Gene3D" id="3.90.550.10">
    <property type="entry name" value="Spore Coat Polysaccharide Biosynthesis Protein SpsA, Chain A"/>
    <property type="match status" value="1"/>
</dbReference>
<name>Q2RQD8_RHORT</name>
<dbReference type="PATRIC" id="fig|269796.9.peg.2967"/>
<accession>Q2RQD8</accession>
<reference evidence="3 4" key="1">
    <citation type="journal article" date="2011" name="Stand. Genomic Sci.">
        <title>Complete genome sequence of Rhodospirillum rubrum type strain (S1).</title>
        <authorList>
            <person name="Munk A.C."/>
            <person name="Copeland A."/>
            <person name="Lucas S."/>
            <person name="Lapidus A."/>
            <person name="Del Rio T.G."/>
            <person name="Barry K."/>
            <person name="Detter J.C."/>
            <person name="Hammon N."/>
            <person name="Israni S."/>
            <person name="Pitluck S."/>
            <person name="Brettin T."/>
            <person name="Bruce D."/>
            <person name="Han C."/>
            <person name="Tapia R."/>
            <person name="Gilna P."/>
            <person name="Schmutz J."/>
            <person name="Larimer F."/>
            <person name="Land M."/>
            <person name="Kyrpides N.C."/>
            <person name="Mavromatis K."/>
            <person name="Richardson P."/>
            <person name="Rohde M."/>
            <person name="Goker M."/>
            <person name="Klenk H.P."/>
            <person name="Zhang Y."/>
            <person name="Roberts G.P."/>
            <person name="Reslewic S."/>
            <person name="Schwartz D.C."/>
        </authorList>
    </citation>
    <scope>NUCLEOTIDE SEQUENCE [LARGE SCALE GENOMIC DNA]</scope>
    <source>
        <strain evidence="4">ATCC 11170 / ATH 1.1.1 / DSM 467 / LMG 4362 / NCIMB 8255 / S1</strain>
    </source>
</reference>
<dbReference type="SUPFAM" id="SSF53448">
    <property type="entry name" value="Nucleotide-diphospho-sugar transferases"/>
    <property type="match status" value="1"/>
</dbReference>
<dbReference type="AlphaFoldDB" id="Q2RQD8"/>
<dbReference type="PANTHER" id="PTHR31306:SF4">
    <property type="entry name" value="ALPHA-1,2-GALACTOSYLTRANSFERASE"/>
    <property type="match status" value="1"/>
</dbReference>
<dbReference type="InterPro" id="IPR029044">
    <property type="entry name" value="Nucleotide-diphossugar_trans"/>
</dbReference>
<dbReference type="GO" id="GO:0006487">
    <property type="term" value="P:protein N-linked glycosylation"/>
    <property type="evidence" value="ECO:0007669"/>
    <property type="project" value="TreeGrafter"/>
</dbReference>
<proteinExistence type="predicted"/>
<dbReference type="eggNOG" id="ENOG5032HIC">
    <property type="taxonomic scope" value="Bacteria"/>
</dbReference>
<protein>
    <recommendedName>
        <fullName evidence="5">Nucleotide-diphospho-sugar transferase domain-containing protein</fullName>
    </recommendedName>
</protein>
<dbReference type="GO" id="GO:0016757">
    <property type="term" value="F:glycosyltransferase activity"/>
    <property type="evidence" value="ECO:0007669"/>
    <property type="project" value="UniProtKB-KW"/>
</dbReference>
<keyword evidence="4" id="KW-1185">Reference proteome</keyword>
<dbReference type="Proteomes" id="UP000001929">
    <property type="component" value="Chromosome"/>
</dbReference>
<evidence type="ECO:0008006" key="5">
    <source>
        <dbReference type="Google" id="ProtNLM"/>
    </source>
</evidence>
<dbReference type="InterPro" id="IPR008630">
    <property type="entry name" value="Glyco_trans_34"/>
</dbReference>
<organism evidence="3 4">
    <name type="scientific">Rhodospirillum rubrum (strain ATCC 11170 / ATH 1.1.1 / DSM 467 / LMG 4362 / NCIMB 8255 / S1)</name>
    <dbReference type="NCBI Taxonomy" id="269796"/>
    <lineage>
        <taxon>Bacteria</taxon>
        <taxon>Pseudomonadati</taxon>
        <taxon>Pseudomonadota</taxon>
        <taxon>Alphaproteobacteria</taxon>
        <taxon>Rhodospirillales</taxon>
        <taxon>Rhodospirillaceae</taxon>
        <taxon>Rhodospirillum</taxon>
    </lineage>
</organism>
<dbReference type="HOGENOM" id="CLU_1194150_0_0_5"/>
<evidence type="ECO:0000256" key="2">
    <source>
        <dbReference type="ARBA" id="ARBA00022679"/>
    </source>
</evidence>
<dbReference type="PANTHER" id="PTHR31306">
    <property type="entry name" value="ALPHA-1,6-MANNOSYLTRANSFERASE MNN11-RELATED"/>
    <property type="match status" value="1"/>
</dbReference>
<dbReference type="KEGG" id="rru:Rru_A2860"/>
<gene>
    <name evidence="3" type="ordered locus">Rru_A2860</name>
</gene>
<keyword evidence="2" id="KW-0808">Transferase</keyword>
<keyword evidence="1" id="KW-0328">Glycosyltransferase</keyword>
<dbReference type="EMBL" id="CP000230">
    <property type="protein sequence ID" value="ABC23657.1"/>
    <property type="molecule type" value="Genomic_DNA"/>
</dbReference>
<evidence type="ECO:0000256" key="1">
    <source>
        <dbReference type="ARBA" id="ARBA00022676"/>
    </source>
</evidence>
<dbReference type="STRING" id="269796.Rru_A2860"/>
<evidence type="ECO:0000313" key="4">
    <source>
        <dbReference type="Proteomes" id="UP000001929"/>
    </source>
</evidence>